<gene>
    <name evidence="13" type="ORF">BN1708_005470</name>
</gene>
<feature type="compositionally biased region" description="Pro residues" evidence="11">
    <location>
        <begin position="241"/>
        <end position="252"/>
    </location>
</feature>
<dbReference type="InterPro" id="IPR029001">
    <property type="entry name" value="ITPase-like_fam"/>
</dbReference>
<dbReference type="EMBL" id="CVQH01021751">
    <property type="protein sequence ID" value="CRK31468.1"/>
    <property type="molecule type" value="Genomic_DNA"/>
</dbReference>
<dbReference type="Proteomes" id="UP000044602">
    <property type="component" value="Unassembled WGS sequence"/>
</dbReference>
<evidence type="ECO:0000256" key="2">
    <source>
        <dbReference type="ARBA" id="ARBA00013163"/>
    </source>
</evidence>
<dbReference type="CDD" id="cd00555">
    <property type="entry name" value="Maf"/>
    <property type="match status" value="1"/>
</dbReference>
<evidence type="ECO:0000256" key="4">
    <source>
        <dbReference type="ARBA" id="ARBA00022741"/>
    </source>
</evidence>
<evidence type="ECO:0000256" key="6">
    <source>
        <dbReference type="ARBA" id="ARBA00022840"/>
    </source>
</evidence>
<evidence type="ECO:0000313" key="13">
    <source>
        <dbReference type="EMBL" id="CRK31468.1"/>
    </source>
</evidence>
<evidence type="ECO:0000256" key="3">
    <source>
        <dbReference type="ARBA" id="ARBA00022598"/>
    </source>
</evidence>
<evidence type="ECO:0000256" key="1">
    <source>
        <dbReference type="ARBA" id="ARBA00008226"/>
    </source>
</evidence>
<reference evidence="13 14" key="1">
    <citation type="submission" date="2015-05" db="EMBL/GenBank/DDBJ databases">
        <authorList>
            <person name="Wang D.B."/>
            <person name="Wang M."/>
        </authorList>
    </citation>
    <scope>NUCLEOTIDE SEQUENCE [LARGE SCALE GENOMIC DNA]</scope>
    <source>
        <strain evidence="13">VL1</strain>
    </source>
</reference>
<keyword evidence="6" id="KW-0067">ATP-binding</keyword>
<feature type="compositionally biased region" description="Basic and acidic residues" evidence="11">
    <location>
        <begin position="227"/>
        <end position="240"/>
    </location>
</feature>
<dbReference type="HAMAP" id="MF_00528">
    <property type="entry name" value="Maf"/>
    <property type="match status" value="1"/>
</dbReference>
<keyword evidence="4" id="KW-0547">Nucleotide-binding</keyword>
<evidence type="ECO:0000259" key="12">
    <source>
        <dbReference type="PROSITE" id="PS50862"/>
    </source>
</evidence>
<feature type="domain" description="Aminoacyl-transfer RNA synthetases class-II family profile" evidence="12">
    <location>
        <begin position="14"/>
        <end position="318"/>
    </location>
</feature>
<dbReference type="Gene3D" id="3.90.950.10">
    <property type="match status" value="1"/>
</dbReference>
<keyword evidence="8" id="KW-0030">Aminoacyl-tRNA synthetase</keyword>
<dbReference type="PROSITE" id="PS50862">
    <property type="entry name" value="AA_TRNA_LIGASE_II"/>
    <property type="match status" value="1"/>
</dbReference>
<dbReference type="SUPFAM" id="SSF52972">
    <property type="entry name" value="ITPase-like"/>
    <property type="match status" value="1"/>
</dbReference>
<dbReference type="PANTHER" id="PTHR11451:SF50">
    <property type="entry name" value="THREONINE--TRNA LIGASE, MITOCHONDRIAL"/>
    <property type="match status" value="1"/>
</dbReference>
<dbReference type="GO" id="GO:0005524">
    <property type="term" value="F:ATP binding"/>
    <property type="evidence" value="ECO:0007669"/>
    <property type="project" value="UniProtKB-KW"/>
</dbReference>
<dbReference type="GO" id="GO:0004829">
    <property type="term" value="F:threonine-tRNA ligase activity"/>
    <property type="evidence" value="ECO:0007669"/>
    <property type="project" value="UniProtKB-EC"/>
</dbReference>
<dbReference type="InterPro" id="IPR002314">
    <property type="entry name" value="aa-tRNA-synt_IIb"/>
</dbReference>
<evidence type="ECO:0000256" key="9">
    <source>
        <dbReference type="ARBA" id="ARBA00031900"/>
    </source>
</evidence>
<comment type="catalytic activity">
    <reaction evidence="10">
        <text>tRNA(Thr) + L-threonine + ATP = L-threonyl-tRNA(Thr) + AMP + diphosphate + H(+)</text>
        <dbReference type="Rhea" id="RHEA:24624"/>
        <dbReference type="Rhea" id="RHEA-COMP:9670"/>
        <dbReference type="Rhea" id="RHEA-COMP:9704"/>
        <dbReference type="ChEBI" id="CHEBI:15378"/>
        <dbReference type="ChEBI" id="CHEBI:30616"/>
        <dbReference type="ChEBI" id="CHEBI:33019"/>
        <dbReference type="ChEBI" id="CHEBI:57926"/>
        <dbReference type="ChEBI" id="CHEBI:78442"/>
        <dbReference type="ChEBI" id="CHEBI:78534"/>
        <dbReference type="ChEBI" id="CHEBI:456215"/>
        <dbReference type="EC" id="6.1.1.3"/>
    </reaction>
</comment>
<accession>A0A0G4MB17</accession>
<dbReference type="PANTHER" id="PTHR11451">
    <property type="entry name" value="THREONINE-TRNA LIGASE"/>
    <property type="match status" value="1"/>
</dbReference>
<name>A0A0G4MB17_VERLO</name>
<keyword evidence="7" id="KW-0648">Protein biosynthesis</keyword>
<dbReference type="InterPro" id="IPR006195">
    <property type="entry name" value="aa-tRNA-synth_II"/>
</dbReference>
<dbReference type="STRING" id="100787.A0A0G4MB17"/>
<dbReference type="AlphaFoldDB" id="A0A0G4MB17"/>
<dbReference type="PRINTS" id="PR01047">
    <property type="entry name" value="TRNASYNTHTHR"/>
</dbReference>
<dbReference type="Pfam" id="PF00587">
    <property type="entry name" value="tRNA-synt_2b"/>
    <property type="match status" value="1"/>
</dbReference>
<proteinExistence type="inferred from homology"/>
<dbReference type="NCBIfam" id="TIGR00172">
    <property type="entry name" value="maf"/>
    <property type="match status" value="1"/>
</dbReference>
<dbReference type="GO" id="GO:0006435">
    <property type="term" value="P:threonyl-tRNA aminoacylation"/>
    <property type="evidence" value="ECO:0007669"/>
    <property type="project" value="InterPro"/>
</dbReference>
<evidence type="ECO:0000256" key="11">
    <source>
        <dbReference type="SAM" id="MobiDB-lite"/>
    </source>
</evidence>
<dbReference type="EC" id="6.1.1.3" evidence="2"/>
<evidence type="ECO:0000256" key="5">
    <source>
        <dbReference type="ARBA" id="ARBA00022801"/>
    </source>
</evidence>
<dbReference type="InterPro" id="IPR045864">
    <property type="entry name" value="aa-tRNA-synth_II/BPL/LPL"/>
</dbReference>
<dbReference type="Pfam" id="PF02545">
    <property type="entry name" value="Maf"/>
    <property type="match status" value="1"/>
</dbReference>
<evidence type="ECO:0000256" key="10">
    <source>
        <dbReference type="ARBA" id="ARBA00049515"/>
    </source>
</evidence>
<keyword evidence="5" id="KW-0378">Hydrolase</keyword>
<evidence type="ECO:0000313" key="14">
    <source>
        <dbReference type="Proteomes" id="UP000044602"/>
    </source>
</evidence>
<dbReference type="GO" id="GO:0047429">
    <property type="term" value="F:nucleoside triphosphate diphosphatase activity"/>
    <property type="evidence" value="ECO:0007669"/>
    <property type="project" value="InterPro"/>
</dbReference>
<evidence type="ECO:0000256" key="7">
    <source>
        <dbReference type="ARBA" id="ARBA00022917"/>
    </source>
</evidence>
<keyword evidence="3" id="KW-0436">Ligase</keyword>
<dbReference type="GO" id="GO:0005739">
    <property type="term" value="C:mitochondrion"/>
    <property type="evidence" value="ECO:0007669"/>
    <property type="project" value="TreeGrafter"/>
</dbReference>
<feature type="compositionally biased region" description="Low complexity" evidence="11">
    <location>
        <begin position="212"/>
        <end position="224"/>
    </location>
</feature>
<comment type="similarity">
    <text evidence="1">Belongs to the class-II aminoacyl-tRNA synthetase family.</text>
</comment>
<dbReference type="SUPFAM" id="SSF55681">
    <property type="entry name" value="Class II aaRS and biotin synthetases"/>
    <property type="match status" value="1"/>
</dbReference>
<organism evidence="13 14">
    <name type="scientific">Verticillium longisporum</name>
    <name type="common">Verticillium dahliae var. longisporum</name>
    <dbReference type="NCBI Taxonomy" id="100787"/>
    <lineage>
        <taxon>Eukaryota</taxon>
        <taxon>Fungi</taxon>
        <taxon>Dikarya</taxon>
        <taxon>Ascomycota</taxon>
        <taxon>Pezizomycotina</taxon>
        <taxon>Sordariomycetes</taxon>
        <taxon>Hypocreomycetidae</taxon>
        <taxon>Glomerellales</taxon>
        <taxon>Plectosphaerellaceae</taxon>
        <taxon>Verticillium</taxon>
    </lineage>
</organism>
<dbReference type="InterPro" id="IPR003697">
    <property type="entry name" value="Maf-like"/>
</dbReference>
<feature type="region of interest" description="Disordered" evidence="11">
    <location>
        <begin position="212"/>
        <end position="252"/>
    </location>
</feature>
<sequence length="489" mass="52958">MTSVYSPGSPIFLPNGARIFNRLVDFLRRQYVSYGFEEVITPNIYKKSLWEVSGHLQNYADDMYTVTSRARQPEATSCCGDREPPTATNDGSSRLAEGEDDDYGLKPMNCPGHCLIFASKARSYRDLPIRYADFSPLHRNEISGALSGLTRVRRFHQDDGHVFCRAARDARLVVAVGVGVAGSGGGFGLFGGGGHGAVSPVSLLVRSRSIDNLSSPTSLPSTNPDPDPAKMAEKAPDPPKPRPASTPLPPLKLPIIDPLKSKRVILASASPRRKALLAQVGLTDLEITPSSLPENIDKKSHGPHEYVAATARQKALDVYETALRTSLASIPDPDLVLAADTIIVTRDGRILEKPRSEADHLRMLQHLRDTVVHRVLTSVVAIAPREDAAHPGYEIAAHTEETKVFFVQEGDGLPDDVVDAYVKTREGADKAGGYALQGMGGILLVDRIDGGVDNVVGLPVRRALALAERVIFKQNVEEEADVSDEDVQL</sequence>
<dbReference type="InterPro" id="IPR002320">
    <property type="entry name" value="Thr-tRNA-ligase_IIa"/>
</dbReference>
<keyword evidence="14" id="KW-1185">Reference proteome</keyword>
<evidence type="ECO:0000256" key="8">
    <source>
        <dbReference type="ARBA" id="ARBA00023146"/>
    </source>
</evidence>
<protein>
    <recommendedName>
        <fullName evidence="2">threonine--tRNA ligase</fullName>
        <ecNumber evidence="2">6.1.1.3</ecNumber>
    </recommendedName>
    <alternativeName>
        <fullName evidence="9">Threonyl-tRNA synthetase</fullName>
    </alternativeName>
</protein>
<feature type="region of interest" description="Disordered" evidence="11">
    <location>
        <begin position="74"/>
        <end position="102"/>
    </location>
</feature>
<dbReference type="Gene3D" id="3.30.930.10">
    <property type="entry name" value="Bira Bifunctional Protein, Domain 2"/>
    <property type="match status" value="1"/>
</dbReference>